<feature type="domain" description="N-terminal Ras-GEF" evidence="7">
    <location>
        <begin position="632"/>
        <end position="767"/>
    </location>
</feature>
<dbReference type="Pfam" id="PF00621">
    <property type="entry name" value="RhoGEF"/>
    <property type="match status" value="1"/>
</dbReference>
<evidence type="ECO:0000259" key="5">
    <source>
        <dbReference type="PROSITE" id="PS50009"/>
    </source>
</evidence>
<evidence type="ECO:0000256" key="3">
    <source>
        <dbReference type="SAM" id="MobiDB-lite"/>
    </source>
</evidence>
<feature type="compositionally biased region" description="Polar residues" evidence="3">
    <location>
        <begin position="826"/>
        <end position="850"/>
    </location>
</feature>
<feature type="compositionally biased region" description="Low complexity" evidence="3">
    <location>
        <begin position="1032"/>
        <end position="1073"/>
    </location>
</feature>
<feature type="domain" description="PH" evidence="4">
    <location>
        <begin position="22"/>
        <end position="126"/>
    </location>
</feature>
<dbReference type="InterPro" id="IPR036964">
    <property type="entry name" value="RASGEF_cat_dom_sf"/>
</dbReference>
<feature type="region of interest" description="Disordered" evidence="3">
    <location>
        <begin position="1025"/>
        <end position="1076"/>
    </location>
</feature>
<evidence type="ECO:0000259" key="4">
    <source>
        <dbReference type="PROSITE" id="PS50003"/>
    </source>
</evidence>
<feature type="compositionally biased region" description="Polar residues" evidence="3">
    <location>
        <begin position="895"/>
        <end position="913"/>
    </location>
</feature>
<dbReference type="CDD" id="cd00155">
    <property type="entry name" value="RasGEF"/>
    <property type="match status" value="1"/>
</dbReference>
<comment type="caution">
    <text evidence="8">The sequence shown here is derived from an EMBL/GenBank/DDBJ whole genome shotgun (WGS) entry which is preliminary data.</text>
</comment>
<proteinExistence type="predicted"/>
<feature type="domain" description="DH" evidence="6">
    <location>
        <begin position="232"/>
        <end position="418"/>
    </location>
</feature>
<dbReference type="SMART" id="SM00325">
    <property type="entry name" value="RhoGEF"/>
    <property type="match status" value="1"/>
</dbReference>
<dbReference type="InterPro" id="IPR001849">
    <property type="entry name" value="PH_domain"/>
</dbReference>
<dbReference type="InterPro" id="IPR011993">
    <property type="entry name" value="PH-like_dom_sf"/>
</dbReference>
<dbReference type="Gene3D" id="2.30.29.30">
    <property type="entry name" value="Pleckstrin-homology domain (PH domain)/Phosphotyrosine-binding domain (PTB)"/>
    <property type="match status" value="2"/>
</dbReference>
<feature type="compositionally biased region" description="Basic and acidic residues" evidence="3">
    <location>
        <begin position="759"/>
        <end position="774"/>
    </location>
</feature>
<dbReference type="GO" id="GO:0007265">
    <property type="term" value="P:Ras protein signal transduction"/>
    <property type="evidence" value="ECO:0007669"/>
    <property type="project" value="TreeGrafter"/>
</dbReference>
<dbReference type="SMART" id="SM00233">
    <property type="entry name" value="PH"/>
    <property type="match status" value="2"/>
</dbReference>
<dbReference type="InterPro" id="IPR035899">
    <property type="entry name" value="DBL_dom_sf"/>
</dbReference>
<dbReference type="CDD" id="cd00160">
    <property type="entry name" value="RhoGEF"/>
    <property type="match status" value="1"/>
</dbReference>
<dbReference type="InterPro" id="IPR000219">
    <property type="entry name" value="DH_dom"/>
</dbReference>
<gene>
    <name evidence="8" type="ORF">PMEA_00010102</name>
</gene>
<feature type="compositionally biased region" description="Low complexity" evidence="3">
    <location>
        <begin position="734"/>
        <end position="745"/>
    </location>
</feature>
<feature type="region of interest" description="Disordered" evidence="3">
    <location>
        <begin position="988"/>
        <end position="1011"/>
    </location>
</feature>
<keyword evidence="9" id="KW-1185">Reference proteome</keyword>
<dbReference type="PANTHER" id="PTHR23113:SF99">
    <property type="entry name" value="RASGEF DOMAIN-CONTAINING PROTEIN"/>
    <property type="match status" value="1"/>
</dbReference>
<dbReference type="PROSITE" id="PS50003">
    <property type="entry name" value="PH_DOMAIN"/>
    <property type="match status" value="2"/>
</dbReference>
<feature type="domain" description="Ras-GEF" evidence="5">
    <location>
        <begin position="1221"/>
        <end position="1453"/>
    </location>
</feature>
<dbReference type="Gene3D" id="1.10.840.10">
    <property type="entry name" value="Ras guanine-nucleotide exchange factors catalytic domain"/>
    <property type="match status" value="1"/>
</dbReference>
<dbReference type="SUPFAM" id="SSF48366">
    <property type="entry name" value="Ras GEF"/>
    <property type="match status" value="1"/>
</dbReference>
<keyword evidence="1 2" id="KW-0344">Guanine-nucleotide releasing factor</keyword>
<name>A0AAU9VLP9_9CNID</name>
<dbReference type="Proteomes" id="UP001159428">
    <property type="component" value="Unassembled WGS sequence"/>
</dbReference>
<evidence type="ECO:0000313" key="9">
    <source>
        <dbReference type="Proteomes" id="UP001159428"/>
    </source>
</evidence>
<dbReference type="GO" id="GO:0005085">
    <property type="term" value="F:guanyl-nucleotide exchange factor activity"/>
    <property type="evidence" value="ECO:0007669"/>
    <property type="project" value="UniProtKB-KW"/>
</dbReference>
<dbReference type="InterPro" id="IPR023578">
    <property type="entry name" value="Ras_GEF_dom_sf"/>
</dbReference>
<dbReference type="PROSITE" id="PS00720">
    <property type="entry name" value="RASGEF"/>
    <property type="match status" value="1"/>
</dbReference>
<feature type="domain" description="PH" evidence="4">
    <location>
        <begin position="448"/>
        <end position="587"/>
    </location>
</feature>
<evidence type="ECO:0000256" key="2">
    <source>
        <dbReference type="PROSITE-ProRule" id="PRU00168"/>
    </source>
</evidence>
<evidence type="ECO:0000259" key="6">
    <source>
        <dbReference type="PROSITE" id="PS50010"/>
    </source>
</evidence>
<dbReference type="Pfam" id="PF00617">
    <property type="entry name" value="RasGEF"/>
    <property type="match status" value="1"/>
</dbReference>
<sequence>MPTSVRIGEEQLNYLASLARLDYSISGRVYMKNHENAGKWLQRWFALYQNLLFYFESEDSTKLCGVIYLEHCSCERLCLTNLKDTENQNCFCISIPTVDGQQQFVLRVNSGQECTTWIEAVTKSSFAEVQSEKQELEKKYIHVMQILDSEKTAKWQLLQQCEEQGQLVSNLKIEVASLRKQRTTEAREEESEEIKHIKKVVQSLIRGWLCRRRWHNIVQNYIRSPHAESMRQRNSICFQLVETESEYMHNMSTLVSCFFRPFKMAASSKRPPLSHEEVNCIFLNSETILFLHQIFLKGLQTRMESWPTLILGDLFDMLLPMLNIYQEYVRNHHYSLQTLAECKQRPAFSRLLKLYEEKAICGGRTLEYFLTAPMYRVPAYIITLHDLLALTPHDHVERNTLQYAQSVLEDLSTVMHDEVSETENIRKNLSIERQIVEGCDMLLDVNQIFIRQGNLIQVTENRKGKTFGGLSLKSSEGRKETVRQCFLFSGFLLLTTRSSSGRLHLTKNGANISLADATLVEDYFEDGDVESLGGRGYQEFDLDDLTFKLIVRSRDKPEPGPPYTVTLMAPSAQEKAAWTSDISQCIENLAVMAEEDNISVASRRSSTSVRSDPKLFTDDVDIKYCKALNCCKLPKIRHASLERLLERLLDTRFLSADFLNTFLITYRVFTTASNLLDTLLQFYYANNAKDYPLYSATDVFSPISRKVRSVSLPSEALSPRQDKKKGRNKFFGEQNQQSPSQSISITVSGVKMPSDNEQVENKHQEAEMESRTPDRLCPSNYHSYRRHSSPSALGETAAFEFPESSDDPPQSPEEDSPTPIRHGGPQNYSSPFLSRGNNTRTRAQSSSSDFMSGGNGKDSSLLSSSQEDDIFELKFELQAPPKPRSKRSRPSSSSGTAVESLESSFQTSSPPFRASLNTVSKQVQSTLNSNHEGMEKTRKRLTNAVENYDISLDSGEFSQAPSVINRRRSSPAVSRERLVEPPITCLGITVDSSSESPLNKHSSRGPSSPCRLYKIVKEAEERVLNLKSQRRPNSPKLSSHPPKSPVSPISSPRSPLSPSATSVSAGVVVTSSRPSRRRSSISSAASAFAAATAGASPSYAANSSPTTKFRFGHTIRELLSSNTEKATMRVLTILRHWVTKHPEDFEGDPALKEQLISSMSHILAYDGSTNLEQKFATAIIKTLERKHKELETLLSFETSCLAMGSGQTTNPDNLATFDKISATQLAEQLTFVEHVLFSNIPSHEFLNLSWMKPDKNARAPGILRVTKRFNETSCLVASEILKHQTPSARATVIEKWAAVAEVCRNLHNFNSVLEITSAFMSSSIYRLRKTWEKVSKQTRTLIDRLQKLVSSDGRFKNMRDALRCSDPPCIPYLGFYLTDLAFIEDGTPNNNENGLINFSKMRMIAQVIEEIHHYQQNKYSLEPDKKIIKYLMSKDNLTDEDKLYQTSLTLEPRKRVSSKVKQPVETEI</sequence>
<dbReference type="SMART" id="SM00229">
    <property type="entry name" value="RasGEFN"/>
    <property type="match status" value="1"/>
</dbReference>
<dbReference type="Pfam" id="PF00169">
    <property type="entry name" value="PH"/>
    <property type="match status" value="1"/>
</dbReference>
<evidence type="ECO:0000259" key="7">
    <source>
        <dbReference type="PROSITE" id="PS50212"/>
    </source>
</evidence>
<evidence type="ECO:0000256" key="1">
    <source>
        <dbReference type="ARBA" id="ARBA00022658"/>
    </source>
</evidence>
<dbReference type="GO" id="GO:0005886">
    <property type="term" value="C:plasma membrane"/>
    <property type="evidence" value="ECO:0007669"/>
    <property type="project" value="TreeGrafter"/>
</dbReference>
<protein>
    <recommendedName>
        <fullName evidence="10">Ras guanine nucleotide exchange factor</fullName>
    </recommendedName>
</protein>
<dbReference type="InterPro" id="IPR001895">
    <property type="entry name" value="RASGEF_cat_dom"/>
</dbReference>
<dbReference type="SUPFAM" id="SSF48065">
    <property type="entry name" value="DBL homology domain (DH-domain)"/>
    <property type="match status" value="1"/>
</dbReference>
<dbReference type="PANTHER" id="PTHR23113">
    <property type="entry name" value="GUANINE NUCLEOTIDE EXCHANGE FACTOR"/>
    <property type="match status" value="1"/>
</dbReference>
<dbReference type="EMBL" id="CALNXJ010000002">
    <property type="protein sequence ID" value="CAH3033515.1"/>
    <property type="molecule type" value="Genomic_DNA"/>
</dbReference>
<accession>A0AAU9VLP9</accession>
<dbReference type="InterPro" id="IPR000651">
    <property type="entry name" value="Ras-like_Gua-exchang_fac_N"/>
</dbReference>
<dbReference type="PROSITE" id="PS50009">
    <property type="entry name" value="RASGEF_CAT"/>
    <property type="match status" value="1"/>
</dbReference>
<dbReference type="PROSITE" id="PS50212">
    <property type="entry name" value="RASGEF_NTER"/>
    <property type="match status" value="1"/>
</dbReference>
<dbReference type="Pfam" id="PF00618">
    <property type="entry name" value="RasGEF_N"/>
    <property type="match status" value="1"/>
</dbReference>
<dbReference type="InterPro" id="IPR019804">
    <property type="entry name" value="Ras_G-nucl-exch_fac_CS"/>
</dbReference>
<feature type="compositionally biased region" description="Polar residues" evidence="3">
    <location>
        <begin position="990"/>
        <end position="1006"/>
    </location>
</feature>
<dbReference type="PROSITE" id="PS50010">
    <property type="entry name" value="DH_2"/>
    <property type="match status" value="1"/>
</dbReference>
<dbReference type="InterPro" id="IPR008937">
    <property type="entry name" value="Ras-like_GEF"/>
</dbReference>
<reference evidence="8 9" key="1">
    <citation type="submission" date="2022-05" db="EMBL/GenBank/DDBJ databases">
        <authorList>
            <consortium name="Genoscope - CEA"/>
            <person name="William W."/>
        </authorList>
    </citation>
    <scope>NUCLEOTIDE SEQUENCE [LARGE SCALE GENOMIC DNA]</scope>
</reference>
<dbReference type="Gene3D" id="1.20.900.10">
    <property type="entry name" value="Dbl homology (DH) domain"/>
    <property type="match status" value="1"/>
</dbReference>
<dbReference type="SUPFAM" id="SSF50729">
    <property type="entry name" value="PH domain-like"/>
    <property type="match status" value="2"/>
</dbReference>
<feature type="region of interest" description="Disordered" evidence="3">
    <location>
        <begin position="711"/>
        <end position="913"/>
    </location>
</feature>
<evidence type="ECO:0008006" key="10">
    <source>
        <dbReference type="Google" id="ProtNLM"/>
    </source>
</evidence>
<organism evidence="8 9">
    <name type="scientific">Pocillopora meandrina</name>
    <dbReference type="NCBI Taxonomy" id="46732"/>
    <lineage>
        <taxon>Eukaryota</taxon>
        <taxon>Metazoa</taxon>
        <taxon>Cnidaria</taxon>
        <taxon>Anthozoa</taxon>
        <taxon>Hexacorallia</taxon>
        <taxon>Scleractinia</taxon>
        <taxon>Astrocoeniina</taxon>
        <taxon>Pocilloporidae</taxon>
        <taxon>Pocillopora</taxon>
    </lineage>
</organism>
<evidence type="ECO:0000313" key="8">
    <source>
        <dbReference type="EMBL" id="CAH3033515.1"/>
    </source>
</evidence>
<dbReference type="Gene3D" id="1.20.870.10">
    <property type="entry name" value="Son of sevenless (SoS) protein Chain: S domain 1"/>
    <property type="match status" value="2"/>
</dbReference>
<dbReference type="SMART" id="SM00147">
    <property type="entry name" value="RasGEF"/>
    <property type="match status" value="1"/>
</dbReference>